<proteinExistence type="predicted"/>
<dbReference type="Pfam" id="PF00418">
    <property type="entry name" value="Tubulin-binding"/>
    <property type="match status" value="1"/>
</dbReference>
<gene>
    <name evidence="2" type="ORF">QVE165_LOCUS11249</name>
</gene>
<reference evidence="2" key="1">
    <citation type="submission" date="2021-02" db="EMBL/GenBank/DDBJ databases">
        <authorList>
            <person name="Nowell W R."/>
        </authorList>
    </citation>
    <scope>NUCLEOTIDE SEQUENCE</scope>
</reference>
<dbReference type="OrthoDB" id="9378527at2759"/>
<keyword evidence="3" id="KW-1185">Reference proteome</keyword>
<dbReference type="Proteomes" id="UP000663832">
    <property type="component" value="Unassembled WGS sequence"/>
</dbReference>
<evidence type="ECO:0000256" key="1">
    <source>
        <dbReference type="SAM" id="MobiDB-lite"/>
    </source>
</evidence>
<feature type="compositionally biased region" description="Basic residues" evidence="1">
    <location>
        <begin position="153"/>
        <end position="163"/>
    </location>
</feature>
<organism evidence="2 3">
    <name type="scientific">Adineta steineri</name>
    <dbReference type="NCBI Taxonomy" id="433720"/>
    <lineage>
        <taxon>Eukaryota</taxon>
        <taxon>Metazoa</taxon>
        <taxon>Spiralia</taxon>
        <taxon>Gnathifera</taxon>
        <taxon>Rotifera</taxon>
        <taxon>Eurotatoria</taxon>
        <taxon>Bdelloidea</taxon>
        <taxon>Adinetida</taxon>
        <taxon>Adinetidae</taxon>
        <taxon>Adineta</taxon>
    </lineage>
</organism>
<feature type="region of interest" description="Disordered" evidence="1">
    <location>
        <begin position="98"/>
        <end position="163"/>
    </location>
</feature>
<dbReference type="InterPro" id="IPR001084">
    <property type="entry name" value="MAP_tubulin-bd_rpt"/>
</dbReference>
<sequence>MSFFTSDRTIFIDYSIAPINTKTAHQTHQLINRALREQADSPVYDASSSGPTFLQHHTHHKVTSSHQQSNDHDHLPQIASPTNAVFRHYGPNGNPATYGFHVNNDKFKPPSKSKKKKEYIPKTMNTTTTIKMPKNGEPVTLTRASPPPPPPPSKKKTYHENHRKPRQLWWTPKRNHIEIRSEDTSFHYNASSKVGSFDNIDYHPTGGHISIRDEPMHWRAAPKIDSLSNANWTSTAPRIAVRSEKLEWDARPKVNSMMNLDYKPTGGNVAIRDDRLDLSHVTPRVDCGFIE</sequence>
<accession>A0A814BUL0</accession>
<name>A0A814BUL0_9BILA</name>
<dbReference type="AlphaFoldDB" id="A0A814BUL0"/>
<evidence type="ECO:0000313" key="2">
    <source>
        <dbReference type="EMBL" id="CAF0933724.1"/>
    </source>
</evidence>
<dbReference type="EMBL" id="CAJNOM010000054">
    <property type="protein sequence ID" value="CAF0933724.1"/>
    <property type="molecule type" value="Genomic_DNA"/>
</dbReference>
<comment type="caution">
    <text evidence="2">The sequence shown here is derived from an EMBL/GenBank/DDBJ whole genome shotgun (WGS) entry which is preliminary data.</text>
</comment>
<dbReference type="GO" id="GO:0015631">
    <property type="term" value="F:tubulin binding"/>
    <property type="evidence" value="ECO:0007669"/>
    <property type="project" value="InterPro"/>
</dbReference>
<evidence type="ECO:0000313" key="3">
    <source>
        <dbReference type="Proteomes" id="UP000663832"/>
    </source>
</evidence>
<protein>
    <submittedName>
        <fullName evidence="2">Uncharacterized protein</fullName>
    </submittedName>
</protein>